<dbReference type="CDD" id="cd12446">
    <property type="entry name" value="RRM_RBM25"/>
    <property type="match status" value="1"/>
</dbReference>
<dbReference type="InterPro" id="IPR053294">
    <property type="entry name" value="RBM_PWI_domain"/>
</dbReference>
<dbReference type="PROSITE" id="PS51025">
    <property type="entry name" value="PWI"/>
    <property type="match status" value="1"/>
</dbReference>
<feature type="compositionally biased region" description="Basic and acidic residues" evidence="3">
    <location>
        <begin position="585"/>
        <end position="621"/>
    </location>
</feature>
<feature type="region of interest" description="Disordered" evidence="3">
    <location>
        <begin position="383"/>
        <end position="570"/>
    </location>
</feature>
<feature type="region of interest" description="Disordered" evidence="3">
    <location>
        <begin position="843"/>
        <end position="909"/>
    </location>
</feature>
<feature type="compositionally biased region" description="Low complexity" evidence="3">
    <location>
        <begin position="30"/>
        <end position="51"/>
    </location>
</feature>
<dbReference type="FunFam" id="1.20.1390.10:FF:000008">
    <property type="entry name" value="RNA Binding Motif protein homolog"/>
    <property type="match status" value="1"/>
</dbReference>
<sequence>MAVSPSSSSLEATAIKQQQEMAGFEPATSQPQVFQPQLQVQVQAPQQMPQQHADNNSNNSNVFTTATPPPPGMHPYAPSQIPPPQVAPLSYYRPMVQTPPASLHPPGVGQGQTLQQQHFGNPNSNPNPNSNLGFGQQAPGVSGPAMSPITAPMVRPPGLFPVSAPQYQQQPPRPFGQPPNGYSTAPGPPGAPTIQQPQMMNPAVHGSAPAGMPRYSAPYPPLVRPTFAPRPPGAMGVMPLSRPPMQGVRAMPQVLKYSLPVAPTDLASKGALPLLATAEKPQTTVYVGKIAPSVENEFLLSLLELCGPIKSWKRAQDPTNGTPKGFGFCEFESAEGVLRALRLLNKFSLEGQELVLNVNQATREYLERYVEKKTEREKQIKVAALQDADKEEETAPGVEKKELPKPAPVDSQKKDNGNSEDQGDQDSGKKFGIVNDADQQADEDALLKLKSMLEERSRLKPLPPPPPLPTHTDAARKSVSTSEAPARSKDADSDVEIMKSDVADDKNEDDTTSENKPTSEHERPETSSSDKGRRYDRNRERDRERDIKREKERELERYERERERERLRREREREMRIREAERLYEEREREWEARERDKERQRQYEREREKEKERERRREIKDQEEESDDEDWRKRRHRSNIYEEKRKRRQREREEDISDQFREEQEIAEAKRRKYEDTRQDKEDTKVLVQVHSDAHDSASMCIDEVKDDQKDSPMEQGYGSESGEENNQAEAALRNGNASISGDEVTMEQTLGTDSRQNSSAPIRKLGFGLIGSGKRAAVPSVFHQEDDEDMPKEKKMRPLVPIDYSAEEMQAVSANPSSGTASNLAAAAEFAKRISTLGPKEERVEFERDRHRKQSDRSGQKERESNRNDDKNRNREESNDRSRDRDRTREKHHDRDHNVEKSKAPESNKLLDVRQLIDTIPKTKEELFAYNIDWAIYDKHNLHERMRPWISKKIDQFLGEEEPTLVDFVVSNTKKHESAAHMLELLESILDDEAEMFVLKMWRMLIFEIKKVETGLASKSKA</sequence>
<evidence type="ECO:0000256" key="2">
    <source>
        <dbReference type="PROSITE-ProRule" id="PRU00176"/>
    </source>
</evidence>
<dbReference type="InterPro" id="IPR034268">
    <property type="entry name" value="RBM25_RRM"/>
</dbReference>
<comment type="caution">
    <text evidence="6">The sequence shown here is derived from an EMBL/GenBank/DDBJ whole genome shotgun (WGS) entry which is preliminary data.</text>
</comment>
<accession>A0AA38CTH8</accession>
<feature type="domain" description="PWI" evidence="5">
    <location>
        <begin position="927"/>
        <end position="1024"/>
    </location>
</feature>
<feature type="region of interest" description="Disordered" evidence="3">
    <location>
        <begin position="1"/>
        <end position="202"/>
    </location>
</feature>
<evidence type="ECO:0000313" key="7">
    <source>
        <dbReference type="Proteomes" id="UP000824469"/>
    </source>
</evidence>
<feature type="compositionally biased region" description="Basic and acidic residues" evidence="3">
    <location>
        <begin position="640"/>
        <end position="686"/>
    </location>
</feature>
<feature type="compositionally biased region" description="Basic and acidic residues" evidence="3">
    <location>
        <begin position="517"/>
        <end position="570"/>
    </location>
</feature>
<name>A0AA38CTH8_TAXCH</name>
<feature type="compositionally biased region" description="Low complexity" evidence="3">
    <location>
        <begin position="121"/>
        <end position="131"/>
    </location>
</feature>
<feature type="compositionally biased region" description="Polar residues" evidence="3">
    <location>
        <begin position="111"/>
        <end position="120"/>
    </location>
</feature>
<evidence type="ECO:0000259" key="5">
    <source>
        <dbReference type="PROSITE" id="PS51025"/>
    </source>
</evidence>
<dbReference type="Pfam" id="PF00076">
    <property type="entry name" value="RRM_1"/>
    <property type="match status" value="1"/>
</dbReference>
<dbReference type="InterPro" id="IPR012677">
    <property type="entry name" value="Nucleotide-bd_a/b_plait_sf"/>
</dbReference>
<evidence type="ECO:0000256" key="3">
    <source>
        <dbReference type="SAM" id="MobiDB-lite"/>
    </source>
</evidence>
<feature type="compositionally biased region" description="Polar residues" evidence="3">
    <location>
        <begin position="1"/>
        <end position="20"/>
    </location>
</feature>
<protein>
    <recommendedName>
        <fullName evidence="8">RNA-binding protein 25</fullName>
    </recommendedName>
</protein>
<evidence type="ECO:0000313" key="6">
    <source>
        <dbReference type="EMBL" id="KAH9303952.1"/>
    </source>
</evidence>
<feature type="compositionally biased region" description="Polar residues" evidence="3">
    <location>
        <begin position="748"/>
        <end position="762"/>
    </location>
</feature>
<feature type="compositionally biased region" description="Basic and acidic residues" evidence="3">
    <location>
        <begin position="445"/>
        <end position="458"/>
    </location>
</feature>
<feature type="region of interest" description="Disordered" evidence="3">
    <location>
        <begin position="585"/>
        <end position="797"/>
    </location>
</feature>
<dbReference type="PANTHER" id="PTHR47334">
    <property type="entry name" value="SPLICING FACTOR PWI DOMAIN-CONTAINING PROTEIN / RNA RECOGNITION MOTIF (RRM)-CONTAINING PROTEIN"/>
    <property type="match status" value="1"/>
</dbReference>
<evidence type="ECO:0000259" key="4">
    <source>
        <dbReference type="PROSITE" id="PS50102"/>
    </source>
</evidence>
<dbReference type="GO" id="GO:0003723">
    <property type="term" value="F:RNA binding"/>
    <property type="evidence" value="ECO:0007669"/>
    <property type="project" value="UniProtKB-UniRule"/>
</dbReference>
<feature type="domain" description="RRM" evidence="4">
    <location>
        <begin position="283"/>
        <end position="361"/>
    </location>
</feature>
<dbReference type="SMART" id="SM00311">
    <property type="entry name" value="PWI"/>
    <property type="match status" value="1"/>
</dbReference>
<dbReference type="InterPro" id="IPR000504">
    <property type="entry name" value="RRM_dom"/>
</dbReference>
<evidence type="ECO:0000256" key="1">
    <source>
        <dbReference type="ARBA" id="ARBA00022664"/>
    </source>
</evidence>
<dbReference type="SUPFAM" id="SSF101233">
    <property type="entry name" value="PWI domain"/>
    <property type="match status" value="1"/>
</dbReference>
<dbReference type="SUPFAM" id="SSF54928">
    <property type="entry name" value="RNA-binding domain, RBD"/>
    <property type="match status" value="1"/>
</dbReference>
<dbReference type="Gene3D" id="1.20.1390.10">
    <property type="entry name" value="PWI domain"/>
    <property type="match status" value="1"/>
</dbReference>
<dbReference type="EMBL" id="JAHRHJ020000008">
    <property type="protein sequence ID" value="KAH9303952.1"/>
    <property type="molecule type" value="Genomic_DNA"/>
</dbReference>
<proteinExistence type="predicted"/>
<evidence type="ECO:0008006" key="8">
    <source>
        <dbReference type="Google" id="ProtNLM"/>
    </source>
</evidence>
<keyword evidence="1" id="KW-0507">mRNA processing</keyword>
<dbReference type="InterPro" id="IPR035979">
    <property type="entry name" value="RBD_domain_sf"/>
</dbReference>
<dbReference type="Proteomes" id="UP000824469">
    <property type="component" value="Unassembled WGS sequence"/>
</dbReference>
<keyword evidence="2" id="KW-0694">RNA-binding</keyword>
<dbReference type="PANTHER" id="PTHR47334:SF2">
    <property type="entry name" value="RNA-BINDING MOTIF PROTEIN 25"/>
    <property type="match status" value="1"/>
</dbReference>
<reference evidence="6 7" key="1">
    <citation type="journal article" date="2021" name="Nat. Plants">
        <title>The Taxus genome provides insights into paclitaxel biosynthesis.</title>
        <authorList>
            <person name="Xiong X."/>
            <person name="Gou J."/>
            <person name="Liao Q."/>
            <person name="Li Y."/>
            <person name="Zhou Q."/>
            <person name="Bi G."/>
            <person name="Li C."/>
            <person name="Du R."/>
            <person name="Wang X."/>
            <person name="Sun T."/>
            <person name="Guo L."/>
            <person name="Liang H."/>
            <person name="Lu P."/>
            <person name="Wu Y."/>
            <person name="Zhang Z."/>
            <person name="Ro D.K."/>
            <person name="Shang Y."/>
            <person name="Huang S."/>
            <person name="Yan J."/>
        </authorList>
    </citation>
    <scope>NUCLEOTIDE SEQUENCE [LARGE SCALE GENOMIC DNA]</scope>
    <source>
        <strain evidence="6">Ta-2019</strain>
    </source>
</reference>
<gene>
    <name evidence="6" type="ORF">KI387_008356</name>
</gene>
<dbReference type="InterPro" id="IPR002483">
    <property type="entry name" value="PWI_dom"/>
</dbReference>
<dbReference type="SMART" id="SM00360">
    <property type="entry name" value="RRM"/>
    <property type="match status" value="1"/>
</dbReference>
<dbReference type="InterPro" id="IPR036483">
    <property type="entry name" value="PWI_dom_sf"/>
</dbReference>
<feature type="compositionally biased region" description="Basic and acidic residues" evidence="3">
    <location>
        <begin position="704"/>
        <end position="714"/>
    </location>
</feature>
<dbReference type="Gene3D" id="3.30.70.330">
    <property type="match status" value="1"/>
</dbReference>
<dbReference type="Pfam" id="PF01480">
    <property type="entry name" value="PWI"/>
    <property type="match status" value="1"/>
</dbReference>
<organism evidence="6 7">
    <name type="scientific">Taxus chinensis</name>
    <name type="common">Chinese yew</name>
    <name type="synonym">Taxus wallichiana var. chinensis</name>
    <dbReference type="NCBI Taxonomy" id="29808"/>
    <lineage>
        <taxon>Eukaryota</taxon>
        <taxon>Viridiplantae</taxon>
        <taxon>Streptophyta</taxon>
        <taxon>Embryophyta</taxon>
        <taxon>Tracheophyta</taxon>
        <taxon>Spermatophyta</taxon>
        <taxon>Pinopsida</taxon>
        <taxon>Pinidae</taxon>
        <taxon>Conifers II</taxon>
        <taxon>Cupressales</taxon>
        <taxon>Taxaceae</taxon>
        <taxon>Taxus</taxon>
    </lineage>
</organism>
<keyword evidence="7" id="KW-1185">Reference proteome</keyword>
<dbReference type="OMA" id="DGCVNKK"/>
<dbReference type="PROSITE" id="PS50102">
    <property type="entry name" value="RRM"/>
    <property type="match status" value="1"/>
</dbReference>
<feature type="compositionally biased region" description="Basic and acidic residues" evidence="3">
    <location>
        <begin position="486"/>
        <end position="505"/>
    </location>
</feature>
<dbReference type="AlphaFoldDB" id="A0AA38CTH8"/>
<dbReference type="GO" id="GO:0006397">
    <property type="term" value="P:mRNA processing"/>
    <property type="evidence" value="ECO:0007669"/>
    <property type="project" value="UniProtKB-KW"/>
</dbReference>
<feature type="compositionally biased region" description="Polar residues" evidence="3">
    <location>
        <begin position="52"/>
        <end position="66"/>
    </location>
</feature>